<dbReference type="InterPro" id="IPR036291">
    <property type="entry name" value="NAD(P)-bd_dom_sf"/>
</dbReference>
<dbReference type="Gene3D" id="3.40.50.720">
    <property type="entry name" value="NAD(P)-binding Rossmann-like Domain"/>
    <property type="match status" value="1"/>
</dbReference>
<dbReference type="Proteomes" id="UP000199286">
    <property type="component" value="Unassembled WGS sequence"/>
</dbReference>
<dbReference type="AlphaFoldDB" id="A0A1H3ISG4"/>
<dbReference type="Pfam" id="PF01408">
    <property type="entry name" value="GFO_IDH_MocA"/>
    <property type="match status" value="1"/>
</dbReference>
<accession>A0A1H3ISG4</accession>
<dbReference type="RefSeq" id="WP_089882330.1">
    <property type="nucleotide sequence ID" value="NZ_FNPF01000005.1"/>
</dbReference>
<name>A0A1H3ISG4_9RHOB</name>
<dbReference type="InterPro" id="IPR000683">
    <property type="entry name" value="Gfo/Idh/MocA-like_OxRdtase_N"/>
</dbReference>
<dbReference type="GO" id="GO:0000166">
    <property type="term" value="F:nucleotide binding"/>
    <property type="evidence" value="ECO:0007669"/>
    <property type="project" value="InterPro"/>
</dbReference>
<dbReference type="SUPFAM" id="SSF51735">
    <property type="entry name" value="NAD(P)-binding Rossmann-fold domains"/>
    <property type="match status" value="1"/>
</dbReference>
<organism evidence="2 3">
    <name type="scientific">Citreimonas salinaria</name>
    <dbReference type="NCBI Taxonomy" id="321339"/>
    <lineage>
        <taxon>Bacteria</taxon>
        <taxon>Pseudomonadati</taxon>
        <taxon>Pseudomonadota</taxon>
        <taxon>Alphaproteobacteria</taxon>
        <taxon>Rhodobacterales</taxon>
        <taxon>Roseobacteraceae</taxon>
        <taxon>Citreimonas</taxon>
    </lineage>
</organism>
<feature type="domain" description="Gfo/Idh/MocA-like oxidoreductase N-terminal" evidence="1">
    <location>
        <begin position="11"/>
        <end position="120"/>
    </location>
</feature>
<dbReference type="InterPro" id="IPR050463">
    <property type="entry name" value="Gfo/Idh/MocA_oxidrdct_glycsds"/>
</dbReference>
<dbReference type="PANTHER" id="PTHR43818">
    <property type="entry name" value="BCDNA.GH03377"/>
    <property type="match status" value="1"/>
</dbReference>
<gene>
    <name evidence="2" type="ORF">SAMN05444340_105225</name>
</gene>
<evidence type="ECO:0000313" key="2">
    <source>
        <dbReference type="EMBL" id="SDY30265.1"/>
    </source>
</evidence>
<dbReference type="Gene3D" id="3.30.360.10">
    <property type="entry name" value="Dihydrodipicolinate Reductase, domain 2"/>
    <property type="match status" value="1"/>
</dbReference>
<dbReference type="EMBL" id="FNPF01000005">
    <property type="protein sequence ID" value="SDY30265.1"/>
    <property type="molecule type" value="Genomic_DNA"/>
</dbReference>
<reference evidence="2 3" key="1">
    <citation type="submission" date="2016-10" db="EMBL/GenBank/DDBJ databases">
        <authorList>
            <person name="de Groot N.N."/>
        </authorList>
    </citation>
    <scope>NUCLEOTIDE SEQUENCE [LARGE SCALE GENOMIC DNA]</scope>
    <source>
        <strain evidence="2 3">DSM 26880</strain>
    </source>
</reference>
<protein>
    <submittedName>
        <fullName evidence="2">D-galactose 1-dehydrogenase</fullName>
    </submittedName>
</protein>
<sequence length="314" mass="33834">MTASSDTNALAIAIVGVGKIARDQHIPALARDPRFQLAATASRSGGVQGVETFETLGALLAARPDIPAVSLCMPPVPRFAAAREAIAAGRHVMLEKPPGASLAEVFRLEALARQAGVTLFASWHSRAAAGVAPAREWLAGRRPKRIRIDWKEDVRKWHPGQAWIWEPGGLGVFDPGINALSILTEICPVPLHLTASTLTFPENRATPIAADLTFTDGDGLDATAGFDWRQEGGDIWQMEIDTDAGQLRLLDGGARLFIDGQETTLDDTGEYPTLYRQFGQLIAEGRSDVDAAPLIHVADAFMLGRHLRGDPFHD</sequence>
<evidence type="ECO:0000259" key="1">
    <source>
        <dbReference type="Pfam" id="PF01408"/>
    </source>
</evidence>
<dbReference type="OrthoDB" id="9813657at2"/>
<dbReference type="STRING" id="321339.SAMN05444340_105225"/>
<proteinExistence type="predicted"/>
<dbReference type="PANTHER" id="PTHR43818:SF7">
    <property type="entry name" value="DEHYDROGENASE"/>
    <property type="match status" value="1"/>
</dbReference>
<keyword evidence="3" id="KW-1185">Reference proteome</keyword>
<evidence type="ECO:0000313" key="3">
    <source>
        <dbReference type="Proteomes" id="UP000199286"/>
    </source>
</evidence>